<proteinExistence type="predicted"/>
<organism evidence="1">
    <name type="scientific">Timspurckia oligopyrenoides</name>
    <dbReference type="NCBI Taxonomy" id="708627"/>
    <lineage>
        <taxon>Eukaryota</taxon>
        <taxon>Rhodophyta</taxon>
        <taxon>Bangiophyceae</taxon>
        <taxon>Porphyridiales</taxon>
        <taxon>Porphyridiaceae</taxon>
        <taxon>Timspurckia</taxon>
    </lineage>
</organism>
<dbReference type="AlphaFoldDB" id="A0A7S0ZKJ8"/>
<evidence type="ECO:0000313" key="1">
    <source>
        <dbReference type="EMBL" id="CAD8824734.1"/>
    </source>
</evidence>
<reference evidence="1" key="1">
    <citation type="submission" date="2021-01" db="EMBL/GenBank/DDBJ databases">
        <authorList>
            <person name="Corre E."/>
            <person name="Pelletier E."/>
            <person name="Niang G."/>
            <person name="Scheremetjew M."/>
            <person name="Finn R."/>
            <person name="Kale V."/>
            <person name="Holt S."/>
            <person name="Cochrane G."/>
            <person name="Meng A."/>
            <person name="Brown T."/>
            <person name="Cohen L."/>
        </authorList>
    </citation>
    <scope>NUCLEOTIDE SEQUENCE</scope>
    <source>
        <strain evidence="1">CCMP3278</strain>
    </source>
</reference>
<accession>A0A7S0ZKJ8</accession>
<sequence length="175" mass="19591">MILHTFGGFHHLDHSDFWFEHHLTQSAWLVTLVPVAEVRVRFIAPFSDKVSMVWCRLLENSPDIEVVPAITRLSQKPSNLRASAAAFLRFFNVLRALKCETCITVVSQYGKYFQPRVNTIGINSSNVWNVSPIVRSLIDTAVGSGIGFMIYEAAAEICRNGADLKRIAVPRALTC</sequence>
<dbReference type="EMBL" id="HBFP01012643">
    <property type="protein sequence ID" value="CAD8824734.1"/>
    <property type="molecule type" value="Transcribed_RNA"/>
</dbReference>
<name>A0A7S0ZKJ8_9RHOD</name>
<gene>
    <name evidence="1" type="ORF">TOLI1172_LOCUS9133</name>
</gene>
<protein>
    <submittedName>
        <fullName evidence="1">Uncharacterized protein</fullName>
    </submittedName>
</protein>